<dbReference type="SUPFAM" id="SSF53335">
    <property type="entry name" value="S-adenosyl-L-methionine-dependent methyltransferases"/>
    <property type="match status" value="1"/>
</dbReference>
<dbReference type="EMBL" id="KL198047">
    <property type="protein sequence ID" value="KDQ12907.1"/>
    <property type="molecule type" value="Genomic_DNA"/>
</dbReference>
<keyword evidence="2" id="KW-1185">Reference proteome</keyword>
<dbReference type="InterPro" id="IPR029063">
    <property type="entry name" value="SAM-dependent_MTases_sf"/>
</dbReference>
<reference evidence="2" key="1">
    <citation type="journal article" date="2014" name="Proc. Natl. Acad. Sci. U.S.A.">
        <title>Extensive sampling of basidiomycete genomes demonstrates inadequacy of the white-rot/brown-rot paradigm for wood decay fungi.</title>
        <authorList>
            <person name="Riley R."/>
            <person name="Salamov A.A."/>
            <person name="Brown D.W."/>
            <person name="Nagy L.G."/>
            <person name="Floudas D."/>
            <person name="Held B.W."/>
            <person name="Levasseur A."/>
            <person name="Lombard V."/>
            <person name="Morin E."/>
            <person name="Otillar R."/>
            <person name="Lindquist E.A."/>
            <person name="Sun H."/>
            <person name="LaButti K.M."/>
            <person name="Schmutz J."/>
            <person name="Jabbour D."/>
            <person name="Luo H."/>
            <person name="Baker S.E."/>
            <person name="Pisabarro A.G."/>
            <person name="Walton J.D."/>
            <person name="Blanchette R.A."/>
            <person name="Henrissat B."/>
            <person name="Martin F."/>
            <person name="Cullen D."/>
            <person name="Hibbett D.S."/>
            <person name="Grigoriev I.V."/>
        </authorList>
    </citation>
    <scope>NUCLEOTIDE SEQUENCE [LARGE SCALE GENOMIC DNA]</scope>
    <source>
        <strain evidence="2">FD-172 SS1</strain>
    </source>
</reference>
<dbReference type="AlphaFoldDB" id="A0A067MM20"/>
<dbReference type="Gene3D" id="3.40.50.150">
    <property type="entry name" value="Vaccinia Virus protein VP39"/>
    <property type="match status" value="1"/>
</dbReference>
<dbReference type="OrthoDB" id="8300214at2759"/>
<dbReference type="CDD" id="cd02440">
    <property type="entry name" value="AdoMet_MTases"/>
    <property type="match status" value="1"/>
</dbReference>
<organism evidence="1 2">
    <name type="scientific">Botryobasidium botryosum (strain FD-172 SS1)</name>
    <dbReference type="NCBI Taxonomy" id="930990"/>
    <lineage>
        <taxon>Eukaryota</taxon>
        <taxon>Fungi</taxon>
        <taxon>Dikarya</taxon>
        <taxon>Basidiomycota</taxon>
        <taxon>Agaricomycotina</taxon>
        <taxon>Agaricomycetes</taxon>
        <taxon>Cantharellales</taxon>
        <taxon>Botryobasidiaceae</taxon>
        <taxon>Botryobasidium</taxon>
    </lineage>
</organism>
<dbReference type="STRING" id="930990.A0A067MM20"/>
<evidence type="ECO:0000313" key="1">
    <source>
        <dbReference type="EMBL" id="KDQ12907.1"/>
    </source>
</evidence>
<evidence type="ECO:0000313" key="2">
    <source>
        <dbReference type="Proteomes" id="UP000027195"/>
    </source>
</evidence>
<dbReference type="Pfam" id="PF13489">
    <property type="entry name" value="Methyltransf_23"/>
    <property type="match status" value="1"/>
</dbReference>
<protein>
    <submittedName>
        <fullName evidence="1">Uncharacterized protein</fullName>
    </submittedName>
</protein>
<dbReference type="HOGENOM" id="CLU_058846_2_0_1"/>
<dbReference type="Proteomes" id="UP000027195">
    <property type="component" value="Unassembled WGS sequence"/>
</dbReference>
<dbReference type="InParanoid" id="A0A067MM20"/>
<sequence>MTLRSKPTLHFGWIWTRPTIYMRTCWYQELHLTEKVPYVSRLGPPSTRRMTSKLNAEEIAKLILHDTKQSHVQVALTANRITLVEKWSIPEGSKVLEIGCGQGECTAVLAEVVGPDGHVTALDPAPPSHGAPITLGEGQAFLSQGRLGDRITWVEADPVAFLETNTEKYDIAVFAHCLWYFSSPTEIYNALRHAGQHAKTVCIAEWSLSSASADAHILTVLGKAVLECHKSESVSNVRTVLSPARFREAADEVGLALKSEGIFTPVSDPFGYREARMFLHDRTLLEIDEFVKDERQKSAVLALRDAVASSVQRVGEVEKVESMDTWWATFEQKQ</sequence>
<gene>
    <name evidence="1" type="ORF">BOTBODRAFT_34051</name>
</gene>
<name>A0A067MM20_BOTB1</name>
<proteinExistence type="predicted"/>
<accession>A0A067MM20</accession>